<evidence type="ECO:0000313" key="3">
    <source>
        <dbReference type="Proteomes" id="UP000306102"/>
    </source>
</evidence>
<comment type="caution">
    <text evidence="2">The sequence shown here is derived from an EMBL/GenBank/DDBJ whole genome shotgun (WGS) entry which is preliminary data.</text>
</comment>
<name>A0A4S4F351_CAMSN</name>
<sequence>MEGVGARFGRSSTRYGPSSTVTVAFNGPVRKWKKKWVPESPSPNTNNIPSSSNHHNDDSTVTNGNNGSHRLLLYKWTPISRTKTTANDDVTAAAALAAAEEPPRRKFKYIPIAVLENEAAEKVDVEAHAAEAISKNDGLDDKPDINDLPMDESQDKAVQALLHCAPGNIPLARQDLNESTLDLSLGFKDHDGHPDFDVKADRSKDGQLEKLSATSFTLSLRSGEAFADPFRLLPSSDFGDPHTGFTFSNKPLFLLVSIFVALQEFLLYYLLPLLFCSSIQFHESCISVPRTTSLLEIDVEITVKKLPQLTAKAELPSIVEADQSDVLALVPRSEICSLNSSLLGLKCRGLVCWNLGSALLGSGIQDLESGICSLGLSSSILECHLLGSSHAPCLCVPSGRVFILFMSTYSPSLLNSSFLIR</sequence>
<feature type="region of interest" description="Disordered" evidence="1">
    <location>
        <begin position="1"/>
        <end position="21"/>
    </location>
</feature>
<feature type="region of interest" description="Disordered" evidence="1">
    <location>
        <begin position="34"/>
        <end position="66"/>
    </location>
</feature>
<gene>
    <name evidence="2" type="ORF">TEA_006447</name>
</gene>
<keyword evidence="3" id="KW-1185">Reference proteome</keyword>
<dbReference type="Proteomes" id="UP000306102">
    <property type="component" value="Unassembled WGS sequence"/>
</dbReference>
<protein>
    <submittedName>
        <fullName evidence="2">Uncharacterized protein</fullName>
    </submittedName>
</protein>
<feature type="compositionally biased region" description="Polar residues" evidence="1">
    <location>
        <begin position="10"/>
        <end position="21"/>
    </location>
</feature>
<proteinExistence type="predicted"/>
<feature type="compositionally biased region" description="Low complexity" evidence="1">
    <location>
        <begin position="42"/>
        <end position="53"/>
    </location>
</feature>
<dbReference type="AlphaFoldDB" id="A0A4S4F351"/>
<evidence type="ECO:0000313" key="2">
    <source>
        <dbReference type="EMBL" id="THG23355.1"/>
    </source>
</evidence>
<dbReference type="EMBL" id="SDRB02000340">
    <property type="protein sequence ID" value="THG23355.1"/>
    <property type="molecule type" value="Genomic_DNA"/>
</dbReference>
<evidence type="ECO:0000256" key="1">
    <source>
        <dbReference type="SAM" id="MobiDB-lite"/>
    </source>
</evidence>
<organism evidence="2 3">
    <name type="scientific">Camellia sinensis var. sinensis</name>
    <name type="common">China tea</name>
    <dbReference type="NCBI Taxonomy" id="542762"/>
    <lineage>
        <taxon>Eukaryota</taxon>
        <taxon>Viridiplantae</taxon>
        <taxon>Streptophyta</taxon>
        <taxon>Embryophyta</taxon>
        <taxon>Tracheophyta</taxon>
        <taxon>Spermatophyta</taxon>
        <taxon>Magnoliopsida</taxon>
        <taxon>eudicotyledons</taxon>
        <taxon>Gunneridae</taxon>
        <taxon>Pentapetalae</taxon>
        <taxon>asterids</taxon>
        <taxon>Ericales</taxon>
        <taxon>Theaceae</taxon>
        <taxon>Camellia</taxon>
    </lineage>
</organism>
<accession>A0A4S4F351</accession>
<dbReference type="PANTHER" id="PTHR34572:SF1">
    <property type="entry name" value="GOLGIN FAMILY A PROTEIN"/>
    <property type="match status" value="1"/>
</dbReference>
<dbReference type="PANTHER" id="PTHR34572">
    <property type="entry name" value="GOLGIN FAMILY A PROTEIN"/>
    <property type="match status" value="1"/>
</dbReference>
<reference evidence="2 3" key="1">
    <citation type="journal article" date="2018" name="Proc. Natl. Acad. Sci. U.S.A.">
        <title>Draft genome sequence of Camellia sinensis var. sinensis provides insights into the evolution of the tea genome and tea quality.</title>
        <authorList>
            <person name="Wei C."/>
            <person name="Yang H."/>
            <person name="Wang S."/>
            <person name="Zhao J."/>
            <person name="Liu C."/>
            <person name="Gao L."/>
            <person name="Xia E."/>
            <person name="Lu Y."/>
            <person name="Tai Y."/>
            <person name="She G."/>
            <person name="Sun J."/>
            <person name="Cao H."/>
            <person name="Tong W."/>
            <person name="Gao Q."/>
            <person name="Li Y."/>
            <person name="Deng W."/>
            <person name="Jiang X."/>
            <person name="Wang W."/>
            <person name="Chen Q."/>
            <person name="Zhang S."/>
            <person name="Li H."/>
            <person name="Wu J."/>
            <person name="Wang P."/>
            <person name="Li P."/>
            <person name="Shi C."/>
            <person name="Zheng F."/>
            <person name="Jian J."/>
            <person name="Huang B."/>
            <person name="Shan D."/>
            <person name="Shi M."/>
            <person name="Fang C."/>
            <person name="Yue Y."/>
            <person name="Li F."/>
            <person name="Li D."/>
            <person name="Wei S."/>
            <person name="Han B."/>
            <person name="Jiang C."/>
            <person name="Yin Y."/>
            <person name="Xia T."/>
            <person name="Zhang Z."/>
            <person name="Bennetzen J.L."/>
            <person name="Zhao S."/>
            <person name="Wan X."/>
        </authorList>
    </citation>
    <scope>NUCLEOTIDE SEQUENCE [LARGE SCALE GENOMIC DNA]</scope>
    <source>
        <strain evidence="3">cv. Shuchazao</strain>
        <tissue evidence="2">Leaf</tissue>
    </source>
</reference>